<dbReference type="AlphaFoldDB" id="A0A0E9XEA5"/>
<reference evidence="1" key="1">
    <citation type="submission" date="2014-11" db="EMBL/GenBank/DDBJ databases">
        <authorList>
            <person name="Amaro Gonzalez C."/>
        </authorList>
    </citation>
    <scope>NUCLEOTIDE SEQUENCE</scope>
</reference>
<accession>A0A0E9XEA5</accession>
<evidence type="ECO:0000313" key="1">
    <source>
        <dbReference type="EMBL" id="JAI00019.1"/>
    </source>
</evidence>
<sequence>MIISSPFCSPSLSIFFKNILYVFRNLCKLCLSAVHQH</sequence>
<proteinExistence type="predicted"/>
<protein>
    <submittedName>
        <fullName evidence="1">Uncharacterized protein</fullName>
    </submittedName>
</protein>
<name>A0A0E9XEA5_ANGAN</name>
<reference evidence="1" key="2">
    <citation type="journal article" date="2015" name="Fish Shellfish Immunol.">
        <title>Early steps in the European eel (Anguilla anguilla)-Vibrio vulnificus interaction in the gills: Role of the RtxA13 toxin.</title>
        <authorList>
            <person name="Callol A."/>
            <person name="Pajuelo D."/>
            <person name="Ebbesson L."/>
            <person name="Teles M."/>
            <person name="MacKenzie S."/>
            <person name="Amaro C."/>
        </authorList>
    </citation>
    <scope>NUCLEOTIDE SEQUENCE</scope>
</reference>
<organism evidence="1">
    <name type="scientific">Anguilla anguilla</name>
    <name type="common">European freshwater eel</name>
    <name type="synonym">Muraena anguilla</name>
    <dbReference type="NCBI Taxonomy" id="7936"/>
    <lineage>
        <taxon>Eukaryota</taxon>
        <taxon>Metazoa</taxon>
        <taxon>Chordata</taxon>
        <taxon>Craniata</taxon>
        <taxon>Vertebrata</taxon>
        <taxon>Euteleostomi</taxon>
        <taxon>Actinopterygii</taxon>
        <taxon>Neopterygii</taxon>
        <taxon>Teleostei</taxon>
        <taxon>Anguilliformes</taxon>
        <taxon>Anguillidae</taxon>
        <taxon>Anguilla</taxon>
    </lineage>
</organism>
<dbReference type="EMBL" id="GBXM01008559">
    <property type="protein sequence ID" value="JAI00019.1"/>
    <property type="molecule type" value="Transcribed_RNA"/>
</dbReference>